<dbReference type="Proteomes" id="UP000005239">
    <property type="component" value="Unassembled WGS sequence"/>
</dbReference>
<sequence>MCVNEEIRNNRTEMTPDEIRLRDQLFHERKDRVFEVLAKCNETKLSVKKCYKLAANYQDKIVLLAVDMESRLKSHKAMSEAEQDIKNIEQVLEENLEQYDREYDRLVMRLQIQRRRYSPKPKGDVVFLKRT</sequence>
<dbReference type="EnsemblMetazoa" id="PPA41902.1">
    <property type="protein sequence ID" value="PPA41902.1"/>
    <property type="gene ID" value="WBGene00280271"/>
</dbReference>
<protein>
    <submittedName>
        <fullName evidence="1">Uncharacterized protein</fullName>
    </submittedName>
</protein>
<reference evidence="2" key="1">
    <citation type="journal article" date="2008" name="Nat. Genet.">
        <title>The Pristionchus pacificus genome provides a unique perspective on nematode lifestyle and parasitism.</title>
        <authorList>
            <person name="Dieterich C."/>
            <person name="Clifton S.W."/>
            <person name="Schuster L.N."/>
            <person name="Chinwalla A."/>
            <person name="Delehaunty K."/>
            <person name="Dinkelacker I."/>
            <person name="Fulton L."/>
            <person name="Fulton R."/>
            <person name="Godfrey J."/>
            <person name="Minx P."/>
            <person name="Mitreva M."/>
            <person name="Roeseler W."/>
            <person name="Tian H."/>
            <person name="Witte H."/>
            <person name="Yang S.P."/>
            <person name="Wilson R.K."/>
            <person name="Sommer R.J."/>
        </authorList>
    </citation>
    <scope>NUCLEOTIDE SEQUENCE [LARGE SCALE GENOMIC DNA]</scope>
    <source>
        <strain evidence="2">PS312</strain>
    </source>
</reference>
<keyword evidence="2" id="KW-1185">Reference proteome</keyword>
<reference evidence="1" key="2">
    <citation type="submission" date="2022-06" db="UniProtKB">
        <authorList>
            <consortium name="EnsemblMetazoa"/>
        </authorList>
    </citation>
    <scope>IDENTIFICATION</scope>
    <source>
        <strain evidence="1">PS312</strain>
    </source>
</reference>
<evidence type="ECO:0000313" key="1">
    <source>
        <dbReference type="EnsemblMetazoa" id="PPA41902.1"/>
    </source>
</evidence>
<evidence type="ECO:0000313" key="2">
    <source>
        <dbReference type="Proteomes" id="UP000005239"/>
    </source>
</evidence>
<name>A0A2A6BRT2_PRIPA</name>
<dbReference type="AlphaFoldDB" id="A0A2A6BRT2"/>
<proteinExistence type="predicted"/>
<organism evidence="1 2">
    <name type="scientific">Pristionchus pacificus</name>
    <name type="common">Parasitic nematode worm</name>
    <dbReference type="NCBI Taxonomy" id="54126"/>
    <lineage>
        <taxon>Eukaryota</taxon>
        <taxon>Metazoa</taxon>
        <taxon>Ecdysozoa</taxon>
        <taxon>Nematoda</taxon>
        <taxon>Chromadorea</taxon>
        <taxon>Rhabditida</taxon>
        <taxon>Rhabditina</taxon>
        <taxon>Diplogasteromorpha</taxon>
        <taxon>Diplogasteroidea</taxon>
        <taxon>Neodiplogasteridae</taxon>
        <taxon>Pristionchus</taxon>
    </lineage>
</organism>
<gene>
    <name evidence="1" type="primary">WBGene00280271</name>
</gene>
<accession>A0A8R1YZK9</accession>
<accession>A0A2A6BRT2</accession>